<dbReference type="EMBL" id="ABEU02000018">
    <property type="protein sequence ID" value="PNR35148.1"/>
    <property type="molecule type" value="Genomic_DNA"/>
</dbReference>
<dbReference type="Proteomes" id="UP000006727">
    <property type="component" value="Chromosome 18"/>
</dbReference>
<accession>A0A2K1J0T8</accession>
<dbReference type="AlphaFoldDB" id="A0A2K1J0T8"/>
<organism evidence="4">
    <name type="scientific">Physcomitrium patens</name>
    <name type="common">Spreading-leaved earth moss</name>
    <name type="synonym">Physcomitrella patens</name>
    <dbReference type="NCBI Taxonomy" id="3218"/>
    <lineage>
        <taxon>Eukaryota</taxon>
        <taxon>Viridiplantae</taxon>
        <taxon>Streptophyta</taxon>
        <taxon>Embryophyta</taxon>
        <taxon>Bryophyta</taxon>
        <taxon>Bryophytina</taxon>
        <taxon>Bryopsida</taxon>
        <taxon>Funariidae</taxon>
        <taxon>Funariales</taxon>
        <taxon>Funariaceae</taxon>
        <taxon>Physcomitrium</taxon>
    </lineage>
</organism>
<feature type="domain" description="HMA" evidence="3">
    <location>
        <begin position="33"/>
        <end position="100"/>
    </location>
</feature>
<dbReference type="InterPro" id="IPR006121">
    <property type="entry name" value="HMA_dom"/>
</dbReference>
<gene>
    <name evidence="5" type="primary">LOC112295524</name>
    <name evidence="4" type="ORF">PHYPA_023047</name>
</gene>
<evidence type="ECO:0000256" key="1">
    <source>
        <dbReference type="ARBA" id="ARBA00022723"/>
    </source>
</evidence>
<evidence type="ECO:0000259" key="3">
    <source>
        <dbReference type="PROSITE" id="PS50846"/>
    </source>
</evidence>
<protein>
    <recommendedName>
        <fullName evidence="3">HMA domain-containing protein</fullName>
    </recommendedName>
</protein>
<evidence type="ECO:0000313" key="6">
    <source>
        <dbReference type="Proteomes" id="UP000006727"/>
    </source>
</evidence>
<dbReference type="Gramene" id="Pp3c18_12580V3.2">
    <property type="protein sequence ID" value="Pp3c18_12580V3.2"/>
    <property type="gene ID" value="Pp3c18_12580"/>
</dbReference>
<evidence type="ECO:0000313" key="4">
    <source>
        <dbReference type="EMBL" id="PNR35148.1"/>
    </source>
</evidence>
<feature type="compositionally biased region" description="Basic and acidic residues" evidence="2">
    <location>
        <begin position="108"/>
        <end position="144"/>
    </location>
</feature>
<name>A0A2K1J0T8_PHYPA</name>
<dbReference type="EnsemblPlants" id="Pp3c18_12580V3.1">
    <property type="protein sequence ID" value="Pp3c18_12580V3.1"/>
    <property type="gene ID" value="Pp3c18_12580"/>
</dbReference>
<reference evidence="5" key="3">
    <citation type="submission" date="2020-12" db="UniProtKB">
        <authorList>
            <consortium name="EnsemblPlants"/>
        </authorList>
    </citation>
    <scope>IDENTIFICATION</scope>
</reference>
<dbReference type="PANTHER" id="PTHR22814">
    <property type="entry name" value="COPPER TRANSPORT PROTEIN ATOX1-RELATED"/>
    <property type="match status" value="1"/>
</dbReference>
<keyword evidence="1" id="KW-0479">Metal-binding</keyword>
<dbReference type="InterPro" id="IPR036163">
    <property type="entry name" value="HMA_dom_sf"/>
</dbReference>
<dbReference type="RefSeq" id="XP_024403020.1">
    <property type="nucleotide sequence ID" value="XM_024547252.2"/>
</dbReference>
<evidence type="ECO:0000256" key="2">
    <source>
        <dbReference type="SAM" id="MobiDB-lite"/>
    </source>
</evidence>
<dbReference type="KEGG" id="ppp:112295524"/>
<sequence length="211" mass="25121">MDNVPIYFKELKEVPEWMWPNHAWQLAVNINNLEKVQLKVKMCCSKCVEKVVEEIREVPGVFNVRAERPSKVVVVKMPKPIEVDCHEVLRKARKIHRKAKFVELDAKEKPKKEDDKKKEEEKKKKKEAEEKKKKKEAEEQKRMEQTLPPSISTIWWGKGPVHWAGSGFSAPTWIPRDYTPSQSYWPRDYYDYPPLPNAPEDGFYRRYVYYN</sequence>
<reference evidence="4 6" key="2">
    <citation type="journal article" date="2018" name="Plant J.">
        <title>The Physcomitrella patens chromosome-scale assembly reveals moss genome structure and evolution.</title>
        <authorList>
            <person name="Lang D."/>
            <person name="Ullrich K.K."/>
            <person name="Murat F."/>
            <person name="Fuchs J."/>
            <person name="Jenkins J."/>
            <person name="Haas F.B."/>
            <person name="Piednoel M."/>
            <person name="Gundlach H."/>
            <person name="Van Bel M."/>
            <person name="Meyberg R."/>
            <person name="Vives C."/>
            <person name="Morata J."/>
            <person name="Symeonidi A."/>
            <person name="Hiss M."/>
            <person name="Muchero W."/>
            <person name="Kamisugi Y."/>
            <person name="Saleh O."/>
            <person name="Blanc G."/>
            <person name="Decker E.L."/>
            <person name="van Gessel N."/>
            <person name="Grimwood J."/>
            <person name="Hayes R.D."/>
            <person name="Graham S.W."/>
            <person name="Gunter L.E."/>
            <person name="McDaniel S.F."/>
            <person name="Hoernstein S.N.W."/>
            <person name="Larsson A."/>
            <person name="Li F.W."/>
            <person name="Perroud P.F."/>
            <person name="Phillips J."/>
            <person name="Ranjan P."/>
            <person name="Rokshar D.S."/>
            <person name="Rothfels C.J."/>
            <person name="Schneider L."/>
            <person name="Shu S."/>
            <person name="Stevenson D.W."/>
            <person name="Thummler F."/>
            <person name="Tillich M."/>
            <person name="Villarreal Aguilar J.C."/>
            <person name="Widiez T."/>
            <person name="Wong G.K."/>
            <person name="Wymore A."/>
            <person name="Zhang Y."/>
            <person name="Zimmer A.D."/>
            <person name="Quatrano R.S."/>
            <person name="Mayer K.F.X."/>
            <person name="Goodstein D."/>
            <person name="Casacuberta J.M."/>
            <person name="Vandepoele K."/>
            <person name="Reski R."/>
            <person name="Cuming A.C."/>
            <person name="Tuskan G.A."/>
            <person name="Maumus F."/>
            <person name="Salse J."/>
            <person name="Schmutz J."/>
            <person name="Rensing S.A."/>
        </authorList>
    </citation>
    <scope>NUCLEOTIDE SEQUENCE [LARGE SCALE GENOMIC DNA]</scope>
    <source>
        <strain evidence="5 6">cv. Gransden 2004</strain>
    </source>
</reference>
<reference evidence="4 6" key="1">
    <citation type="journal article" date="2008" name="Science">
        <title>The Physcomitrella genome reveals evolutionary insights into the conquest of land by plants.</title>
        <authorList>
            <person name="Rensing S."/>
            <person name="Lang D."/>
            <person name="Zimmer A."/>
            <person name="Terry A."/>
            <person name="Salamov A."/>
            <person name="Shapiro H."/>
            <person name="Nishiyama T."/>
            <person name="Perroud P.-F."/>
            <person name="Lindquist E."/>
            <person name="Kamisugi Y."/>
            <person name="Tanahashi T."/>
            <person name="Sakakibara K."/>
            <person name="Fujita T."/>
            <person name="Oishi K."/>
            <person name="Shin-I T."/>
            <person name="Kuroki Y."/>
            <person name="Toyoda A."/>
            <person name="Suzuki Y."/>
            <person name="Hashimoto A."/>
            <person name="Yamaguchi K."/>
            <person name="Sugano A."/>
            <person name="Kohara Y."/>
            <person name="Fujiyama A."/>
            <person name="Anterola A."/>
            <person name="Aoki S."/>
            <person name="Ashton N."/>
            <person name="Barbazuk W.B."/>
            <person name="Barker E."/>
            <person name="Bennetzen J."/>
            <person name="Bezanilla M."/>
            <person name="Blankenship R."/>
            <person name="Cho S.H."/>
            <person name="Dutcher S."/>
            <person name="Estelle M."/>
            <person name="Fawcett J.A."/>
            <person name="Gundlach H."/>
            <person name="Hanada K."/>
            <person name="Heyl A."/>
            <person name="Hicks K.A."/>
            <person name="Hugh J."/>
            <person name="Lohr M."/>
            <person name="Mayer K."/>
            <person name="Melkozernov A."/>
            <person name="Murata T."/>
            <person name="Nelson D."/>
            <person name="Pils B."/>
            <person name="Prigge M."/>
            <person name="Reiss B."/>
            <person name="Renner T."/>
            <person name="Rombauts S."/>
            <person name="Rushton P."/>
            <person name="Sanderfoot A."/>
            <person name="Schween G."/>
            <person name="Shiu S.-H."/>
            <person name="Stueber K."/>
            <person name="Theodoulou F.L."/>
            <person name="Tu H."/>
            <person name="Van de Peer Y."/>
            <person name="Verrier P.J."/>
            <person name="Waters E."/>
            <person name="Wood A."/>
            <person name="Yang L."/>
            <person name="Cove D."/>
            <person name="Cuming A."/>
            <person name="Hasebe M."/>
            <person name="Lucas S."/>
            <person name="Mishler D.B."/>
            <person name="Reski R."/>
            <person name="Grigoriev I."/>
            <person name="Quatrano R.S."/>
            <person name="Boore J.L."/>
        </authorList>
    </citation>
    <scope>NUCLEOTIDE SEQUENCE [LARGE SCALE GENOMIC DNA]</scope>
    <source>
        <strain evidence="5 6">cv. Gransden 2004</strain>
    </source>
</reference>
<dbReference type="PaxDb" id="3218-PP1S3_564V6.1"/>
<keyword evidence="6" id="KW-1185">Reference proteome</keyword>
<dbReference type="CDD" id="cd00371">
    <property type="entry name" value="HMA"/>
    <property type="match status" value="1"/>
</dbReference>
<dbReference type="GeneID" id="112295524"/>
<feature type="region of interest" description="Disordered" evidence="2">
    <location>
        <begin position="108"/>
        <end position="145"/>
    </location>
</feature>
<dbReference type="EnsemblPlants" id="Pp3c18_12580V3.2">
    <property type="protein sequence ID" value="Pp3c18_12580V3.2"/>
    <property type="gene ID" value="Pp3c18_12580"/>
</dbReference>
<dbReference type="GO" id="GO:0046872">
    <property type="term" value="F:metal ion binding"/>
    <property type="evidence" value="ECO:0007669"/>
    <property type="project" value="UniProtKB-KW"/>
</dbReference>
<dbReference type="PROSITE" id="PS50846">
    <property type="entry name" value="HMA_2"/>
    <property type="match status" value="1"/>
</dbReference>
<dbReference type="SUPFAM" id="SSF55008">
    <property type="entry name" value="HMA, heavy metal-associated domain"/>
    <property type="match status" value="1"/>
</dbReference>
<dbReference type="PANTHER" id="PTHR22814:SF336">
    <property type="entry name" value="HEAVY METAL-ASSOCIATED ISOPRENYLATED PLANT PROTEIN 23"/>
    <property type="match status" value="1"/>
</dbReference>
<proteinExistence type="predicted"/>
<dbReference type="Gene3D" id="3.30.70.100">
    <property type="match status" value="1"/>
</dbReference>
<dbReference type="STRING" id="3218.A0A2K1J0T8"/>
<dbReference type="Gramene" id="Pp3c18_12580V3.1">
    <property type="protein sequence ID" value="Pp3c18_12580V3.1"/>
    <property type="gene ID" value="Pp3c18_12580"/>
</dbReference>
<evidence type="ECO:0000313" key="5">
    <source>
        <dbReference type="EnsemblPlants" id="Pp3c18_12580V3.1"/>
    </source>
</evidence>